<evidence type="ECO:0000313" key="2">
    <source>
        <dbReference type="Proteomes" id="UP000321234"/>
    </source>
</evidence>
<accession>A0A5C8ZH20</accession>
<evidence type="ECO:0008006" key="3">
    <source>
        <dbReference type="Google" id="ProtNLM"/>
    </source>
</evidence>
<dbReference type="Pfam" id="PF20102">
    <property type="entry name" value="DUF6492"/>
    <property type="match status" value="1"/>
</dbReference>
<dbReference type="AlphaFoldDB" id="A0A5C8ZH20"/>
<organism evidence="1 2">
    <name type="scientific">Quadrisphaera setariae</name>
    <dbReference type="NCBI Taxonomy" id="2593304"/>
    <lineage>
        <taxon>Bacteria</taxon>
        <taxon>Bacillati</taxon>
        <taxon>Actinomycetota</taxon>
        <taxon>Actinomycetes</taxon>
        <taxon>Kineosporiales</taxon>
        <taxon>Kineosporiaceae</taxon>
        <taxon>Quadrisphaera</taxon>
    </lineage>
</organism>
<name>A0A5C8ZH20_9ACTN</name>
<dbReference type="Proteomes" id="UP000321234">
    <property type="component" value="Unassembled WGS sequence"/>
</dbReference>
<comment type="caution">
    <text evidence="1">The sequence shown here is derived from an EMBL/GenBank/DDBJ whole genome shotgun (WGS) entry which is preliminary data.</text>
</comment>
<protein>
    <recommendedName>
        <fullName evidence="3">Glycosyl transferase family 2</fullName>
    </recommendedName>
</protein>
<sequence>MHTAAELLTLVTVVHEGALPLLELQARSLARHLDPDAVLDVVVVDNGTPRLGARAAEELRALYGPVAPRVRVLRARDVARVPLTTGWRSQQVLKLEVARQVRTSQYVVLDAKNVFVAPVDPAFFRAPDGRPRSMRTVYAQHRLRPDLERTLRYLGVDPATATSAAGFTATTTPFVLDTATATALLDDVERRSGRPFAREFVARGVLEFFLYTGWVLSTGRSLDEAFDVSMPTCPVLWPKAADAAGAREAVERSRTSGTPLFTVHQGALERLDAPARAVVAAYWAERGVFPDQAAASAALDHVQARIARASRPRRLAEVPLRGLARARRLADRGHPLPGRPAA</sequence>
<keyword evidence="2" id="KW-1185">Reference proteome</keyword>
<reference evidence="1 2" key="1">
    <citation type="submission" date="2019-07" db="EMBL/GenBank/DDBJ databases">
        <title>Quadrisphaera sp. strain DD2A genome sequencing and assembly.</title>
        <authorList>
            <person name="Kim I."/>
        </authorList>
    </citation>
    <scope>NUCLEOTIDE SEQUENCE [LARGE SCALE GENOMIC DNA]</scope>
    <source>
        <strain evidence="1 2">DD2A</strain>
    </source>
</reference>
<dbReference type="EMBL" id="VKAC01000005">
    <property type="protein sequence ID" value="TXR56383.1"/>
    <property type="molecule type" value="Genomic_DNA"/>
</dbReference>
<proteinExistence type="predicted"/>
<dbReference type="RefSeq" id="WP_147926176.1">
    <property type="nucleotide sequence ID" value="NZ_VKAC01000005.1"/>
</dbReference>
<dbReference type="OrthoDB" id="571298at2"/>
<gene>
    <name evidence="1" type="ORF">FMM08_09790</name>
</gene>
<evidence type="ECO:0000313" key="1">
    <source>
        <dbReference type="EMBL" id="TXR56383.1"/>
    </source>
</evidence>
<dbReference type="InterPro" id="IPR045499">
    <property type="entry name" value="DUF6492"/>
</dbReference>